<dbReference type="PANTHER" id="PTHR23084:SF263">
    <property type="entry name" value="MORN REPEAT-CONTAINING PROTEIN 1"/>
    <property type="match status" value="1"/>
</dbReference>
<dbReference type="PANTHER" id="PTHR23084">
    <property type="entry name" value="PHOSPHATIDYLINOSITOL-4-PHOSPHATE 5-KINASE RELATED"/>
    <property type="match status" value="1"/>
</dbReference>
<accession>A0A481Z3Y1</accession>
<dbReference type="Gene3D" id="2.20.110.10">
    <property type="entry name" value="Histone H3 K4-specific methyltransferase SET7/9 N-terminal domain"/>
    <property type="match status" value="2"/>
</dbReference>
<dbReference type="SMART" id="SM00698">
    <property type="entry name" value="MORN"/>
    <property type="match status" value="11"/>
</dbReference>
<name>A0A481Z3Y1_9VIRU</name>
<evidence type="ECO:0000313" key="2">
    <source>
        <dbReference type="EMBL" id="QBK89116.1"/>
    </source>
</evidence>
<organism evidence="2">
    <name type="scientific">Mimivirus LCMiAC02</name>
    <dbReference type="NCBI Taxonomy" id="2506609"/>
    <lineage>
        <taxon>Viruses</taxon>
        <taxon>Varidnaviria</taxon>
        <taxon>Bamfordvirae</taxon>
        <taxon>Nucleocytoviricota</taxon>
        <taxon>Megaviricetes</taxon>
        <taxon>Imitervirales</taxon>
        <taxon>Mimiviridae</taxon>
        <taxon>Klosneuvirinae</taxon>
    </lineage>
</organism>
<dbReference type="Pfam" id="PF02493">
    <property type="entry name" value="MORN"/>
    <property type="match status" value="11"/>
</dbReference>
<evidence type="ECO:0008006" key="3">
    <source>
        <dbReference type="Google" id="ProtNLM"/>
    </source>
</evidence>
<dbReference type="InterPro" id="IPR003409">
    <property type="entry name" value="MORN"/>
</dbReference>
<sequence>MNITQKIKKYTYKLNRTNDPKKISVYNKKLKYYNRSSSNTTNIIYKQSGGVRIGYVGETKDGKEHGKGKLSISHGHYIETYDGEWKNGEKDGYGVHIDRYHIYKGYFKNGKRNGQGIYTHGSDRYEGEWKNGYRHGKGKSEGEYGTYDGDWEYDKKHGYGIYEGYGGYNFRYTGKFEYGKKHGQGVLLLLKYNWREQEYTGTEEKYNGEWKYGKRHGKGIGKIPTFSISDRKKKTVTYGDDIYDGEWENDTPHGYGTIKKYKYGVEKGKYSGEWRFGYREGKGIETLPSYTVDDGNPTSILYDGMWIDGKKNGEGVEIKYEYTYNGMWVNGWKHDNGIKILKNGDKFNEMWIHGAMIFSNPIPPVEVISEPRKKLELLRELEML</sequence>
<dbReference type="EMBL" id="MK500408">
    <property type="protein sequence ID" value="QBK89116.1"/>
    <property type="molecule type" value="Genomic_DNA"/>
</dbReference>
<proteinExistence type="predicted"/>
<evidence type="ECO:0000256" key="1">
    <source>
        <dbReference type="ARBA" id="ARBA00022737"/>
    </source>
</evidence>
<dbReference type="SUPFAM" id="SSF82185">
    <property type="entry name" value="Histone H3 K4-specific methyltransferase SET7/9 N-terminal domain"/>
    <property type="match status" value="2"/>
</dbReference>
<reference evidence="2" key="1">
    <citation type="journal article" date="2019" name="MBio">
        <title>Virus Genomes from Deep Sea Sediments Expand the Ocean Megavirome and Support Independent Origins of Viral Gigantism.</title>
        <authorList>
            <person name="Backstrom D."/>
            <person name="Yutin N."/>
            <person name="Jorgensen S.L."/>
            <person name="Dharamshi J."/>
            <person name="Homa F."/>
            <person name="Zaremba-Niedwiedzka K."/>
            <person name="Spang A."/>
            <person name="Wolf Y.I."/>
            <person name="Koonin E.V."/>
            <person name="Ettema T.J."/>
        </authorList>
    </citation>
    <scope>NUCLEOTIDE SEQUENCE</scope>
</reference>
<keyword evidence="1" id="KW-0677">Repeat</keyword>
<gene>
    <name evidence="2" type="ORF">LCMiAC02_02090</name>
</gene>
<protein>
    <recommendedName>
        <fullName evidence="3">MORN repeat protein</fullName>
    </recommendedName>
</protein>